<evidence type="ECO:0000313" key="1">
    <source>
        <dbReference type="EMBL" id="EJU00437.1"/>
    </source>
</evidence>
<evidence type="ECO:0008006" key="3">
    <source>
        <dbReference type="Google" id="ProtNLM"/>
    </source>
</evidence>
<dbReference type="OMA" id="AFACANI"/>
<evidence type="ECO:0000313" key="2">
    <source>
        <dbReference type="Proteomes" id="UP000030653"/>
    </source>
</evidence>
<dbReference type="STRING" id="1858805.M5G3J9"/>
<protein>
    <recommendedName>
        <fullName evidence="3">Aminoglycoside phosphotransferase domain-containing protein</fullName>
    </recommendedName>
</protein>
<dbReference type="InterPro" id="IPR011009">
    <property type="entry name" value="Kinase-like_dom_sf"/>
</dbReference>
<keyword evidence="2" id="KW-1185">Reference proteome</keyword>
<reference evidence="1 2" key="1">
    <citation type="journal article" date="2012" name="Science">
        <title>The Paleozoic origin of enzymatic lignin decomposition reconstructed from 31 fungal genomes.</title>
        <authorList>
            <person name="Floudas D."/>
            <person name="Binder M."/>
            <person name="Riley R."/>
            <person name="Barry K."/>
            <person name="Blanchette R.A."/>
            <person name="Henrissat B."/>
            <person name="Martinez A.T."/>
            <person name="Otillar R."/>
            <person name="Spatafora J.W."/>
            <person name="Yadav J.S."/>
            <person name="Aerts A."/>
            <person name="Benoit I."/>
            <person name="Boyd A."/>
            <person name="Carlson A."/>
            <person name="Copeland A."/>
            <person name="Coutinho P.M."/>
            <person name="de Vries R.P."/>
            <person name="Ferreira P."/>
            <person name="Findley K."/>
            <person name="Foster B."/>
            <person name="Gaskell J."/>
            <person name="Glotzer D."/>
            <person name="Gorecki P."/>
            <person name="Heitman J."/>
            <person name="Hesse C."/>
            <person name="Hori C."/>
            <person name="Igarashi K."/>
            <person name="Jurgens J.A."/>
            <person name="Kallen N."/>
            <person name="Kersten P."/>
            <person name="Kohler A."/>
            <person name="Kuees U."/>
            <person name="Kumar T.K.A."/>
            <person name="Kuo A."/>
            <person name="LaButti K."/>
            <person name="Larrondo L.F."/>
            <person name="Lindquist E."/>
            <person name="Ling A."/>
            <person name="Lombard V."/>
            <person name="Lucas S."/>
            <person name="Lundell T."/>
            <person name="Martin R."/>
            <person name="McLaughlin D.J."/>
            <person name="Morgenstern I."/>
            <person name="Morin E."/>
            <person name="Murat C."/>
            <person name="Nagy L.G."/>
            <person name="Nolan M."/>
            <person name="Ohm R.A."/>
            <person name="Patyshakuliyeva A."/>
            <person name="Rokas A."/>
            <person name="Ruiz-Duenas F.J."/>
            <person name="Sabat G."/>
            <person name="Salamov A."/>
            <person name="Samejima M."/>
            <person name="Schmutz J."/>
            <person name="Slot J.C."/>
            <person name="St John F."/>
            <person name="Stenlid J."/>
            <person name="Sun H."/>
            <person name="Sun S."/>
            <person name="Syed K."/>
            <person name="Tsang A."/>
            <person name="Wiebenga A."/>
            <person name="Young D."/>
            <person name="Pisabarro A."/>
            <person name="Eastwood D.C."/>
            <person name="Martin F."/>
            <person name="Cullen D."/>
            <person name="Grigoriev I.V."/>
            <person name="Hibbett D.S."/>
        </authorList>
    </citation>
    <scope>NUCLEOTIDE SEQUENCE [LARGE SCALE GENOMIC DNA]</scope>
    <source>
        <strain evidence="1 2">DJM-731 SS1</strain>
    </source>
</reference>
<sequence length="471" mass="53619">MHGPTTALKRPQEIPPNWRDFRHLTLFEEEVDYKGFFDPSFAHKVRLGIELPALAFAACMAVDEWNLVELTLLSIAGVSSKLYLMQFGSGRKIVGRIHITPMNSLSELQKRCYRERLESEVATLTYVRLFCSDIPTPVVWARNGSAENAVGAPYVLLDYVEGETLEDVWHNCSDPTEKTTILQEVAKHHAALAEAVLPFRGFGALRFTSVVGEERPLNDTDFRLGPFLSEGRHFRVTKSRRLVSPPPTAALSPSDLWRDLLVEERRSHLICWGAVPETSVVLPKDDIDSPVNVDVAWNDIQAANKLVERLISATRVPPWLCLPCFSISDYAFRNIIYDPACKRLSGYIDWEGVSILPLFMMARYPEDIVNDVDDLPRRWRQETGGFAWVPPDGQTCSQESRRSPESCSGDSLYRATFREALYRSDNRFDMSFWEKAPALLKIHYLFLHGLNACFPRTEWLQRIVAEAEQEP</sequence>
<name>M5G3J9_DACPD</name>
<dbReference type="RefSeq" id="XP_040627334.1">
    <property type="nucleotide sequence ID" value="XM_040768826.1"/>
</dbReference>
<proteinExistence type="predicted"/>
<gene>
    <name evidence="1" type="ORF">DACRYDRAFT_109157</name>
</gene>
<dbReference type="OrthoDB" id="10003767at2759"/>
<dbReference type="SUPFAM" id="SSF56112">
    <property type="entry name" value="Protein kinase-like (PK-like)"/>
    <property type="match status" value="1"/>
</dbReference>
<accession>M5G3J9</accession>
<dbReference type="PANTHER" id="PTHR21310">
    <property type="entry name" value="AMINOGLYCOSIDE PHOSPHOTRANSFERASE-RELATED-RELATED"/>
    <property type="match status" value="1"/>
</dbReference>
<dbReference type="Proteomes" id="UP000030653">
    <property type="component" value="Unassembled WGS sequence"/>
</dbReference>
<organism evidence="1 2">
    <name type="scientific">Dacryopinax primogenitus (strain DJM 731)</name>
    <name type="common">Brown rot fungus</name>
    <dbReference type="NCBI Taxonomy" id="1858805"/>
    <lineage>
        <taxon>Eukaryota</taxon>
        <taxon>Fungi</taxon>
        <taxon>Dikarya</taxon>
        <taxon>Basidiomycota</taxon>
        <taxon>Agaricomycotina</taxon>
        <taxon>Dacrymycetes</taxon>
        <taxon>Dacrymycetales</taxon>
        <taxon>Dacrymycetaceae</taxon>
        <taxon>Dacryopinax</taxon>
    </lineage>
</organism>
<dbReference type="PANTHER" id="PTHR21310:SF13">
    <property type="entry name" value="AMINOGLYCOSIDE PHOSPHOTRANSFERASE DOMAIN-CONTAINING PROTEIN"/>
    <property type="match status" value="1"/>
</dbReference>
<dbReference type="HOGENOM" id="CLU_046154_0_0_1"/>
<dbReference type="InterPro" id="IPR051678">
    <property type="entry name" value="AGP_Transferase"/>
</dbReference>
<dbReference type="EMBL" id="JH795867">
    <property type="protein sequence ID" value="EJU00437.1"/>
    <property type="molecule type" value="Genomic_DNA"/>
</dbReference>
<dbReference type="GeneID" id="63683888"/>
<dbReference type="AlphaFoldDB" id="M5G3J9"/>